<keyword evidence="6" id="KW-1185">Reference proteome</keyword>
<dbReference type="PANTHER" id="PTHR42811">
    <property type="entry name" value="SERINE ACETYLTRANSFERASE"/>
    <property type="match status" value="1"/>
</dbReference>
<dbReference type="OrthoDB" id="9801456at2"/>
<evidence type="ECO:0000256" key="2">
    <source>
        <dbReference type="ARBA" id="ARBA00022737"/>
    </source>
</evidence>
<keyword evidence="3 4" id="KW-0012">Acyltransferase</keyword>
<evidence type="ECO:0000313" key="6">
    <source>
        <dbReference type="Proteomes" id="UP000538666"/>
    </source>
</evidence>
<dbReference type="GO" id="GO:0009001">
    <property type="term" value="F:serine O-acetyltransferase activity"/>
    <property type="evidence" value="ECO:0007669"/>
    <property type="project" value="UniProtKB-EC"/>
</dbReference>
<comment type="caution">
    <text evidence="5">The sequence shown here is derived from an EMBL/GenBank/DDBJ whole genome shotgun (WGS) entry which is preliminary data.</text>
</comment>
<dbReference type="GO" id="GO:0006535">
    <property type="term" value="P:cysteine biosynthetic process from serine"/>
    <property type="evidence" value="ECO:0007669"/>
    <property type="project" value="InterPro"/>
</dbReference>
<dbReference type="GO" id="GO:0005737">
    <property type="term" value="C:cytoplasm"/>
    <property type="evidence" value="ECO:0007669"/>
    <property type="project" value="InterPro"/>
</dbReference>
<dbReference type="InterPro" id="IPR045304">
    <property type="entry name" value="LbH_SAT"/>
</dbReference>
<organism evidence="5 6">
    <name type="scientific">Silvibacterium bohemicum</name>
    <dbReference type="NCBI Taxonomy" id="1577686"/>
    <lineage>
        <taxon>Bacteria</taxon>
        <taxon>Pseudomonadati</taxon>
        <taxon>Acidobacteriota</taxon>
        <taxon>Terriglobia</taxon>
        <taxon>Terriglobales</taxon>
        <taxon>Acidobacteriaceae</taxon>
        <taxon>Silvibacterium</taxon>
    </lineage>
</organism>
<dbReference type="AlphaFoldDB" id="A0A841JWJ0"/>
<dbReference type="SUPFAM" id="SSF51161">
    <property type="entry name" value="Trimeric LpxA-like enzymes"/>
    <property type="match status" value="1"/>
</dbReference>
<dbReference type="InterPro" id="IPR011004">
    <property type="entry name" value="Trimer_LpxA-like_sf"/>
</dbReference>
<keyword evidence="1 4" id="KW-0808">Transferase</keyword>
<evidence type="ECO:0000256" key="3">
    <source>
        <dbReference type="ARBA" id="ARBA00023315"/>
    </source>
</evidence>
<evidence type="ECO:0000256" key="1">
    <source>
        <dbReference type="ARBA" id="ARBA00022679"/>
    </source>
</evidence>
<name>A0A841JWJ0_9BACT</name>
<comment type="similarity">
    <text evidence="4">Belongs to the transferase hexapeptide repeat family.</text>
</comment>
<dbReference type="InterPro" id="IPR005881">
    <property type="entry name" value="Ser_O-AcTrfase"/>
</dbReference>
<gene>
    <name evidence="5" type="ORF">HNQ77_000746</name>
</gene>
<dbReference type="EC" id="2.3.1.30" evidence="4"/>
<protein>
    <recommendedName>
        <fullName evidence="4">Serine acetyltransferase</fullName>
        <ecNumber evidence="4">2.3.1.30</ecNumber>
    </recommendedName>
</protein>
<comment type="catalytic activity">
    <reaction evidence="4">
        <text>L-serine + acetyl-CoA = O-acetyl-L-serine + CoA</text>
        <dbReference type="Rhea" id="RHEA:24560"/>
        <dbReference type="ChEBI" id="CHEBI:33384"/>
        <dbReference type="ChEBI" id="CHEBI:57287"/>
        <dbReference type="ChEBI" id="CHEBI:57288"/>
        <dbReference type="ChEBI" id="CHEBI:58340"/>
        <dbReference type="EC" id="2.3.1.30"/>
    </reaction>
</comment>
<dbReference type="Proteomes" id="UP000538666">
    <property type="component" value="Unassembled WGS sequence"/>
</dbReference>
<keyword evidence="2" id="KW-0677">Repeat</keyword>
<sequence>MFDHLREDWRTYDRQLSRQGLWVMAVYRFGRWRYNIRQRWLRLPFSFLYKFLQKAMEILTGIELPCEVTLGRRFRIDHFGGIVISGDATFGDDCIIRNGVTVGLRYTGQRGAPIIGNRVDIGAGAKILGTIHIGDDVAIGANAVVLQDVPANCVAVGIPARILSRKNREVEPSDEAQIAKNAGPASEVLV</sequence>
<dbReference type="PIRSF" id="PIRSF000441">
    <property type="entry name" value="CysE"/>
    <property type="match status" value="1"/>
</dbReference>
<dbReference type="CDD" id="cd03354">
    <property type="entry name" value="LbH_SAT"/>
    <property type="match status" value="1"/>
</dbReference>
<accession>A0A841JWJ0</accession>
<evidence type="ECO:0000313" key="5">
    <source>
        <dbReference type="EMBL" id="MBB6142808.1"/>
    </source>
</evidence>
<dbReference type="RefSeq" id="WP_050057989.1">
    <property type="nucleotide sequence ID" value="NZ_JACHEK010000001.1"/>
</dbReference>
<dbReference type="EMBL" id="JACHEK010000001">
    <property type="protein sequence ID" value="MBB6142808.1"/>
    <property type="molecule type" value="Genomic_DNA"/>
</dbReference>
<proteinExistence type="inferred from homology"/>
<dbReference type="Gene3D" id="2.160.10.10">
    <property type="entry name" value="Hexapeptide repeat proteins"/>
    <property type="match status" value="1"/>
</dbReference>
<dbReference type="InterPro" id="IPR018357">
    <property type="entry name" value="Hexapep_transf_CS"/>
</dbReference>
<evidence type="ECO:0000256" key="4">
    <source>
        <dbReference type="PIRNR" id="PIRNR000441"/>
    </source>
</evidence>
<dbReference type="PROSITE" id="PS00101">
    <property type="entry name" value="HEXAPEP_TRANSFERASES"/>
    <property type="match status" value="1"/>
</dbReference>
<reference evidence="5 6" key="1">
    <citation type="submission" date="2020-08" db="EMBL/GenBank/DDBJ databases">
        <title>Genomic Encyclopedia of Type Strains, Phase IV (KMG-IV): sequencing the most valuable type-strain genomes for metagenomic binning, comparative biology and taxonomic classification.</title>
        <authorList>
            <person name="Goeker M."/>
        </authorList>
    </citation>
    <scope>NUCLEOTIDE SEQUENCE [LARGE SCALE GENOMIC DNA]</scope>
    <source>
        <strain evidence="5 6">DSM 103733</strain>
    </source>
</reference>